<dbReference type="InterPro" id="IPR000907">
    <property type="entry name" value="LipOase"/>
</dbReference>
<dbReference type="PANTHER" id="PTHR11771">
    <property type="entry name" value="LIPOXYGENASE"/>
    <property type="match status" value="1"/>
</dbReference>
<gene>
    <name evidence="7" type="ORF">CCACVL1_09452</name>
</gene>
<evidence type="ECO:0000256" key="2">
    <source>
        <dbReference type="ARBA" id="ARBA00022964"/>
    </source>
</evidence>
<evidence type="ECO:0000256" key="5">
    <source>
        <dbReference type="SAM" id="MobiDB-lite"/>
    </source>
</evidence>
<dbReference type="Pfam" id="PF00305">
    <property type="entry name" value="Lipoxygenase"/>
    <property type="match status" value="1"/>
</dbReference>
<dbReference type="Gene3D" id="1.20.245.10">
    <property type="entry name" value="Lipoxygenase-1, Domain 5"/>
    <property type="match status" value="1"/>
</dbReference>
<dbReference type="OrthoDB" id="407298at2759"/>
<dbReference type="EMBL" id="AWWV01009389">
    <property type="protein sequence ID" value="OMO86805.1"/>
    <property type="molecule type" value="Genomic_DNA"/>
</dbReference>
<keyword evidence="1" id="KW-0479">Metal-binding</keyword>
<dbReference type="AlphaFoldDB" id="A0A1R3IW51"/>
<organism evidence="7 8">
    <name type="scientific">Corchorus capsularis</name>
    <name type="common">Jute</name>
    <dbReference type="NCBI Taxonomy" id="210143"/>
    <lineage>
        <taxon>Eukaryota</taxon>
        <taxon>Viridiplantae</taxon>
        <taxon>Streptophyta</taxon>
        <taxon>Embryophyta</taxon>
        <taxon>Tracheophyta</taxon>
        <taxon>Spermatophyta</taxon>
        <taxon>Magnoliopsida</taxon>
        <taxon>eudicotyledons</taxon>
        <taxon>Gunneridae</taxon>
        <taxon>Pentapetalae</taxon>
        <taxon>rosids</taxon>
        <taxon>malvids</taxon>
        <taxon>Malvales</taxon>
        <taxon>Malvaceae</taxon>
        <taxon>Grewioideae</taxon>
        <taxon>Apeibeae</taxon>
        <taxon>Corchorus</taxon>
    </lineage>
</organism>
<evidence type="ECO:0000313" key="8">
    <source>
        <dbReference type="Proteomes" id="UP000188268"/>
    </source>
</evidence>
<dbReference type="SUPFAM" id="SSF48484">
    <property type="entry name" value="Lipoxigenase"/>
    <property type="match status" value="1"/>
</dbReference>
<dbReference type="Gramene" id="OMO86805">
    <property type="protein sequence ID" value="OMO86805"/>
    <property type="gene ID" value="CCACVL1_09452"/>
</dbReference>
<evidence type="ECO:0000256" key="4">
    <source>
        <dbReference type="SAM" id="Coils"/>
    </source>
</evidence>
<feature type="compositionally biased region" description="Acidic residues" evidence="5">
    <location>
        <begin position="8"/>
        <end position="34"/>
    </location>
</feature>
<keyword evidence="4" id="KW-0175">Coiled coil</keyword>
<dbReference type="Proteomes" id="UP000188268">
    <property type="component" value="Unassembled WGS sequence"/>
</dbReference>
<reference evidence="7 8" key="1">
    <citation type="submission" date="2013-09" db="EMBL/GenBank/DDBJ databases">
        <title>Corchorus capsularis genome sequencing.</title>
        <authorList>
            <person name="Alam M."/>
            <person name="Haque M.S."/>
            <person name="Islam M.S."/>
            <person name="Emdad E.M."/>
            <person name="Islam M.M."/>
            <person name="Ahmed B."/>
            <person name="Halim A."/>
            <person name="Hossen Q.M.M."/>
            <person name="Hossain M.Z."/>
            <person name="Ahmed R."/>
            <person name="Khan M.M."/>
            <person name="Islam R."/>
            <person name="Rashid M.M."/>
            <person name="Khan S.A."/>
            <person name="Rahman M.S."/>
            <person name="Alam M."/>
        </authorList>
    </citation>
    <scope>NUCLEOTIDE SEQUENCE [LARGE SCALE GENOMIC DNA]</scope>
    <source>
        <strain evidence="8">cv. CVL-1</strain>
        <tissue evidence="7">Whole seedling</tissue>
    </source>
</reference>
<proteinExistence type="predicted"/>
<evidence type="ECO:0000256" key="3">
    <source>
        <dbReference type="ARBA" id="ARBA00023002"/>
    </source>
</evidence>
<dbReference type="GO" id="GO:0034440">
    <property type="term" value="P:lipid oxidation"/>
    <property type="evidence" value="ECO:0007669"/>
    <property type="project" value="InterPro"/>
</dbReference>
<dbReference type="GO" id="GO:0016702">
    <property type="term" value="F:oxidoreductase activity, acting on single donors with incorporation of molecular oxygen, incorporation of two atoms of oxygen"/>
    <property type="evidence" value="ECO:0007669"/>
    <property type="project" value="InterPro"/>
</dbReference>
<evidence type="ECO:0000256" key="1">
    <source>
        <dbReference type="ARBA" id="ARBA00022723"/>
    </source>
</evidence>
<dbReference type="STRING" id="210143.A0A1R3IW51"/>
<feature type="region of interest" description="Disordered" evidence="5">
    <location>
        <begin position="220"/>
        <end position="247"/>
    </location>
</feature>
<keyword evidence="3" id="KW-0560">Oxidoreductase</keyword>
<dbReference type="OMA" id="SAYCNIF"/>
<dbReference type="PROSITE" id="PS51393">
    <property type="entry name" value="LIPOXYGENASE_3"/>
    <property type="match status" value="1"/>
</dbReference>
<keyword evidence="8" id="KW-1185">Reference proteome</keyword>
<feature type="region of interest" description="Disordered" evidence="5">
    <location>
        <begin position="1"/>
        <end position="40"/>
    </location>
</feature>
<evidence type="ECO:0000259" key="6">
    <source>
        <dbReference type="PROSITE" id="PS51393"/>
    </source>
</evidence>
<accession>A0A1R3IW51</accession>
<sequence length="371" mass="42994">MEKGVSTIEEEEDDDDSDIDIDSDYDNDNDNDNNDTEKDQEMIAIYEIEKYLAVKRWKRKMQQILKGVLEGVQKEGDDRNDDDDDDNGGSGGVDDKILIALYEIEKYLAMQGKFVLKNYPYARDGMEIWKAIETWVSAYCNIFYKNNESVENDAEIQAWWSEIREEGHGDQKEGWYPLSNLGNLTMALTTLIWITSGLHAALNFGQYAYVGWPPNRPMLLRKPIPNHKQQREEDNQSPNQQERDDASTWLKPQVLPEKFDMAFVIAVMDVLSRHTSDELYLGQRPPSNEWKEYDQVNKKFEEFKKELVEIEKNIKERNKSYELMNMRLGTAKIPYKILYPDTSKANSYPNVKGGLSREDITGRGIPNSISI</sequence>
<name>A0A1R3IW51_COCAP</name>
<keyword evidence="2" id="KW-0223">Dioxygenase</keyword>
<dbReference type="GO" id="GO:0046872">
    <property type="term" value="F:metal ion binding"/>
    <property type="evidence" value="ECO:0007669"/>
    <property type="project" value="UniProtKB-KW"/>
</dbReference>
<feature type="domain" description="Lipoxygenase" evidence="6">
    <location>
        <begin position="92"/>
        <end position="371"/>
    </location>
</feature>
<comment type="caution">
    <text evidence="7">The sequence shown here is derived from an EMBL/GenBank/DDBJ whole genome shotgun (WGS) entry which is preliminary data.</text>
</comment>
<dbReference type="InterPro" id="IPR036226">
    <property type="entry name" value="LipOase_C_sf"/>
</dbReference>
<protein>
    <submittedName>
        <fullName evidence="7">Lipoxygenase</fullName>
    </submittedName>
</protein>
<dbReference type="InterPro" id="IPR013819">
    <property type="entry name" value="LipOase_C"/>
</dbReference>
<feature type="coiled-coil region" evidence="4">
    <location>
        <begin position="293"/>
        <end position="320"/>
    </location>
</feature>
<evidence type="ECO:0000313" key="7">
    <source>
        <dbReference type="EMBL" id="OMO86805.1"/>
    </source>
</evidence>